<dbReference type="PANTHER" id="PTHR33606">
    <property type="entry name" value="PROTEIN YCII"/>
    <property type="match status" value="1"/>
</dbReference>
<reference evidence="4" key="1">
    <citation type="journal article" date="2019" name="Int. J. Syst. Evol. Microbiol.">
        <title>The Global Catalogue of Microorganisms (GCM) 10K type strain sequencing project: providing services to taxonomists for standard genome sequencing and annotation.</title>
        <authorList>
            <consortium name="The Broad Institute Genomics Platform"/>
            <consortium name="The Broad Institute Genome Sequencing Center for Infectious Disease"/>
            <person name="Wu L."/>
            <person name="Ma J."/>
        </authorList>
    </citation>
    <scope>NUCLEOTIDE SEQUENCE [LARGE SCALE GENOMIC DNA]</scope>
    <source>
        <strain evidence="4">KCTC 42182</strain>
    </source>
</reference>
<protein>
    <submittedName>
        <fullName evidence="3">YciI family protein</fullName>
    </submittedName>
</protein>
<dbReference type="Proteomes" id="UP001595711">
    <property type="component" value="Unassembled WGS sequence"/>
</dbReference>
<proteinExistence type="inferred from homology"/>
<comment type="similarity">
    <text evidence="1">Belongs to the YciI family.</text>
</comment>
<dbReference type="InterPro" id="IPR051807">
    <property type="entry name" value="Sec-metab_biosynth-assoc"/>
</dbReference>
<organism evidence="3 4">
    <name type="scientific">Ferrovibrio xuzhouensis</name>
    <dbReference type="NCBI Taxonomy" id="1576914"/>
    <lineage>
        <taxon>Bacteria</taxon>
        <taxon>Pseudomonadati</taxon>
        <taxon>Pseudomonadota</taxon>
        <taxon>Alphaproteobacteria</taxon>
        <taxon>Rhodospirillales</taxon>
        <taxon>Rhodospirillaceae</taxon>
        <taxon>Ferrovibrio</taxon>
    </lineage>
</organism>
<name>A0ABV7VH43_9PROT</name>
<evidence type="ECO:0000259" key="2">
    <source>
        <dbReference type="Pfam" id="PF03795"/>
    </source>
</evidence>
<sequence>MYFVIIARDKPTGGLRAKLRTAHLEFIADKQQLFRFGGPLIDDAGTVTGSLMILDLPDRAALDAYMAQDPYFRDGGIFETVTVQQTRWIVPEATPGGLAAEVARQKAADAAR</sequence>
<dbReference type="RefSeq" id="WP_379725259.1">
    <property type="nucleotide sequence ID" value="NZ_JBHRYJ010000001.1"/>
</dbReference>
<keyword evidence="4" id="KW-1185">Reference proteome</keyword>
<evidence type="ECO:0000313" key="4">
    <source>
        <dbReference type="Proteomes" id="UP001595711"/>
    </source>
</evidence>
<comment type="caution">
    <text evidence="3">The sequence shown here is derived from an EMBL/GenBank/DDBJ whole genome shotgun (WGS) entry which is preliminary data.</text>
</comment>
<evidence type="ECO:0000256" key="1">
    <source>
        <dbReference type="ARBA" id="ARBA00007689"/>
    </source>
</evidence>
<evidence type="ECO:0000313" key="3">
    <source>
        <dbReference type="EMBL" id="MFC3675871.1"/>
    </source>
</evidence>
<dbReference type="InterPro" id="IPR005545">
    <property type="entry name" value="YCII"/>
</dbReference>
<accession>A0ABV7VH43</accession>
<dbReference type="EMBL" id="JBHRYJ010000001">
    <property type="protein sequence ID" value="MFC3675871.1"/>
    <property type="molecule type" value="Genomic_DNA"/>
</dbReference>
<dbReference type="Gene3D" id="3.30.70.1060">
    <property type="entry name" value="Dimeric alpha+beta barrel"/>
    <property type="match status" value="1"/>
</dbReference>
<dbReference type="Pfam" id="PF03795">
    <property type="entry name" value="YCII"/>
    <property type="match status" value="1"/>
</dbReference>
<dbReference type="SUPFAM" id="SSF54909">
    <property type="entry name" value="Dimeric alpha+beta barrel"/>
    <property type="match status" value="1"/>
</dbReference>
<gene>
    <name evidence="3" type="ORF">ACFOOQ_09980</name>
</gene>
<dbReference type="PANTHER" id="PTHR33606:SF3">
    <property type="entry name" value="PROTEIN YCII"/>
    <property type="match status" value="1"/>
</dbReference>
<feature type="domain" description="YCII-related" evidence="2">
    <location>
        <begin position="1"/>
        <end position="84"/>
    </location>
</feature>
<dbReference type="InterPro" id="IPR011008">
    <property type="entry name" value="Dimeric_a/b-barrel"/>
</dbReference>